<dbReference type="Proteomes" id="UP000759103">
    <property type="component" value="Unassembled WGS sequence"/>
</dbReference>
<dbReference type="RefSeq" id="WP_219747535.1">
    <property type="nucleotide sequence ID" value="NZ_JAHXZN010000001.1"/>
</dbReference>
<name>A0ABS7BL29_9SPHN</name>
<gene>
    <name evidence="2" type="ORF">KZ820_05245</name>
</gene>
<evidence type="ECO:0000259" key="1">
    <source>
        <dbReference type="Pfam" id="PF03167"/>
    </source>
</evidence>
<organism evidence="2 3">
    <name type="scientific">Sphingomonas citri</name>
    <dbReference type="NCBI Taxonomy" id="2862499"/>
    <lineage>
        <taxon>Bacteria</taxon>
        <taxon>Pseudomonadati</taxon>
        <taxon>Pseudomonadota</taxon>
        <taxon>Alphaproteobacteria</taxon>
        <taxon>Sphingomonadales</taxon>
        <taxon>Sphingomonadaceae</taxon>
        <taxon>Sphingomonas</taxon>
    </lineage>
</organism>
<dbReference type="Pfam" id="PF03167">
    <property type="entry name" value="UDG"/>
    <property type="match status" value="1"/>
</dbReference>
<dbReference type="InterPro" id="IPR036895">
    <property type="entry name" value="Uracil-DNA_glycosylase-like_sf"/>
</dbReference>
<proteinExistence type="predicted"/>
<feature type="domain" description="Uracil-DNA glycosylase-like" evidence="1">
    <location>
        <begin position="32"/>
        <end position="161"/>
    </location>
</feature>
<evidence type="ECO:0000313" key="2">
    <source>
        <dbReference type="EMBL" id="MBW6530134.1"/>
    </source>
</evidence>
<dbReference type="Gene3D" id="3.40.470.10">
    <property type="entry name" value="Uracil-DNA glycosylase-like domain"/>
    <property type="match status" value="1"/>
</dbReference>
<evidence type="ECO:0000313" key="3">
    <source>
        <dbReference type="Proteomes" id="UP000759103"/>
    </source>
</evidence>
<accession>A0ABS7BL29</accession>
<dbReference type="SUPFAM" id="SSF52141">
    <property type="entry name" value="Uracil-DNA glycosylase-like"/>
    <property type="match status" value="1"/>
</dbReference>
<keyword evidence="3" id="KW-1185">Reference proteome</keyword>
<reference evidence="2 3" key="1">
    <citation type="submission" date="2021-07" db="EMBL/GenBank/DDBJ databases">
        <title>Sphingomonas sp.</title>
        <authorList>
            <person name="Feng G."/>
            <person name="Li J."/>
            <person name="Pan M."/>
        </authorList>
    </citation>
    <scope>NUCLEOTIDE SEQUENCE [LARGE SCALE GENOMIC DNA]</scope>
    <source>
        <strain evidence="2 3">RRHST34</strain>
    </source>
</reference>
<dbReference type="EMBL" id="JAHXZN010000001">
    <property type="protein sequence ID" value="MBW6530134.1"/>
    <property type="molecule type" value="Genomic_DNA"/>
</dbReference>
<comment type="caution">
    <text evidence="2">The sequence shown here is derived from an EMBL/GenBank/DDBJ whole genome shotgun (WGS) entry which is preliminary data.</text>
</comment>
<protein>
    <submittedName>
        <fullName evidence="2">Uracil-DNA glycosylase</fullName>
    </submittedName>
</protein>
<sequence length="189" mass="20349">MSSDLGAHIPLEHWRSQLATGGREVPGFDPNDGGAAARLLLLLETPGAHGPAIVSRDHATGTSRNLKRFLADAGIERHDTLLWNAVPWNVHARGERNRPLRRGEIVEDLALLPPLLHLLPRLDVVVLAGRVAREAAALVERERPHVEVLTMPHPSPTYVCTSPAVPRAIAATLAEAAARLSRAGAPVPR</sequence>
<dbReference type="InterPro" id="IPR005122">
    <property type="entry name" value="Uracil-DNA_glycosylase-like"/>
</dbReference>